<gene>
    <name evidence="9" type="ORF">ETB97_005481</name>
</gene>
<evidence type="ECO:0000256" key="8">
    <source>
        <dbReference type="SAM" id="Coils"/>
    </source>
</evidence>
<name>A0A8H6E419_PETAA</name>
<comment type="caution">
    <text evidence="9">The sequence shown here is derived from an EMBL/GenBank/DDBJ whole genome shotgun (WGS) entry which is preliminary data.</text>
</comment>
<evidence type="ECO:0000313" key="9">
    <source>
        <dbReference type="EMBL" id="KAF5857628.1"/>
    </source>
</evidence>
<dbReference type="SUPFAM" id="SSF55144">
    <property type="entry name" value="LigT-like"/>
    <property type="match status" value="1"/>
</dbReference>
<dbReference type="GO" id="GO:0004497">
    <property type="term" value="F:monooxygenase activity"/>
    <property type="evidence" value="ECO:0007669"/>
    <property type="project" value="UniProtKB-KW"/>
</dbReference>
<proteinExistence type="inferred from homology"/>
<protein>
    <submittedName>
        <fullName evidence="9">Uncharacterized protein</fullName>
    </submittedName>
</protein>
<evidence type="ECO:0000256" key="3">
    <source>
        <dbReference type="ARBA" id="ARBA00022617"/>
    </source>
</evidence>
<evidence type="ECO:0000313" key="10">
    <source>
        <dbReference type="Proteomes" id="UP000541154"/>
    </source>
</evidence>
<comment type="similarity">
    <text evidence="2">Belongs to the cytochrome P450 family.</text>
</comment>
<accession>A0A8H6E419</accession>
<sequence length="717" mass="80629">MTNLTTCEDNPFQVLITETNNDAAELQSRYENHRVNRNTQQARKILAPDFAGWNLDEVLMRLDGPAREEGYVDPRNCLVIWARPTSPVRDLIKFVQKALSSVAPSLWLMPPENLHITVLEVAHSLTEDQIDRLVDTLQSSQSISPVEIADYSFSHRTRLIKPMVSFDSTAMALSFVPAAGEASDARRSTADDTYSYHHLRRDVFDMVRAAGVPVASRYIAPSAHLTIARFITQEGFVKQGAGLVDAKIDPVKVKELTDKIEEINQKLQAEYWPDQNGVKAEGEWLVGQGQGLIIRRGRLWYGGVSALVDQRSFDFLILRPLAIRSGSAIPIREKKYKISFSSDGQTQVFTADRDGWVYLKDGQGEERQQWVCTFKDEYGFGMMNVNTGTLQSFDNDGWMMLTNYQNSRESFVFAPRPTGGYQMSVAFNGTLKYVLPFKSGGKDWVLQKVEAIVMSLWGENRLISKAVAIESRPDIAEVLSMLDLKPCCQTDLGTTFETIPIQILARPYRSQEFFGSYPGFKPLPADRNSKAVADTVRGRLTQSLVLIIEELADEISKAVDELFGNPETTRALQKWHFLRPIIHGSQAQCRNLRATLHEAHMIVMLVIENRRELNRQAHEAGKSTSKTADTIGWMDEAANGQPYDVTTAQLGLSLAAIHTTTELESQPHDFEDIVTLSDGTLIRKGAFTTVGIDKMYSTELFQEPHKFKANRFMGMRQ</sequence>
<dbReference type="GO" id="GO:0046872">
    <property type="term" value="F:metal ion binding"/>
    <property type="evidence" value="ECO:0007669"/>
    <property type="project" value="UniProtKB-KW"/>
</dbReference>
<dbReference type="GO" id="GO:0019748">
    <property type="term" value="P:secondary metabolic process"/>
    <property type="evidence" value="ECO:0007669"/>
    <property type="project" value="UniProtKB-ARBA"/>
</dbReference>
<comment type="cofactor">
    <cofactor evidence="1">
        <name>heme</name>
        <dbReference type="ChEBI" id="CHEBI:30413"/>
    </cofactor>
</comment>
<evidence type="ECO:0000256" key="4">
    <source>
        <dbReference type="ARBA" id="ARBA00022723"/>
    </source>
</evidence>
<reference evidence="9 10" key="1">
    <citation type="submission" date="2019-04" db="EMBL/GenBank/DDBJ databases">
        <title>Aspergillus burnettii sp. nov., novel species from soil in southeast Queensland.</title>
        <authorList>
            <person name="Gilchrist C.L.M."/>
            <person name="Pitt J.I."/>
            <person name="Lange L."/>
            <person name="Lacey H.J."/>
            <person name="Vuong D."/>
            <person name="Midgley D.J."/>
            <person name="Greenfield P."/>
            <person name="Bradbury M."/>
            <person name="Lacey E."/>
            <person name="Busk P.K."/>
            <person name="Pilgaard B."/>
            <person name="Chooi Y.H."/>
            <person name="Piggott A.M."/>
        </authorList>
    </citation>
    <scope>NUCLEOTIDE SEQUENCE [LARGE SCALE GENOMIC DNA]</scope>
    <source>
        <strain evidence="9 10">FRR 5400</strain>
    </source>
</reference>
<evidence type="ECO:0000256" key="2">
    <source>
        <dbReference type="ARBA" id="ARBA00010617"/>
    </source>
</evidence>
<evidence type="ECO:0000256" key="5">
    <source>
        <dbReference type="ARBA" id="ARBA00023002"/>
    </source>
</evidence>
<evidence type="ECO:0000256" key="7">
    <source>
        <dbReference type="ARBA" id="ARBA00023033"/>
    </source>
</evidence>
<dbReference type="AlphaFoldDB" id="A0A8H6E419"/>
<keyword evidence="4" id="KW-0479">Metal-binding</keyword>
<dbReference type="InterPro" id="IPR009097">
    <property type="entry name" value="Cyclic_Pdiesterase"/>
</dbReference>
<keyword evidence="7" id="KW-0503">Monooxygenase</keyword>
<feature type="coiled-coil region" evidence="8">
    <location>
        <begin position="16"/>
        <end position="43"/>
    </location>
</feature>
<dbReference type="PANTHER" id="PTHR46206">
    <property type="entry name" value="CYTOCHROME P450"/>
    <property type="match status" value="1"/>
</dbReference>
<evidence type="ECO:0000256" key="1">
    <source>
        <dbReference type="ARBA" id="ARBA00001971"/>
    </source>
</evidence>
<dbReference type="PANTHER" id="PTHR46206:SF2">
    <property type="entry name" value="CYTOCHROME P450 MONOOXYGENASE AUSG-RELATED"/>
    <property type="match status" value="1"/>
</dbReference>
<keyword evidence="3" id="KW-0349">Heme</keyword>
<evidence type="ECO:0000256" key="6">
    <source>
        <dbReference type="ARBA" id="ARBA00023004"/>
    </source>
</evidence>
<dbReference type="EMBL" id="SPNV01000246">
    <property type="protein sequence ID" value="KAF5857628.1"/>
    <property type="molecule type" value="Genomic_DNA"/>
</dbReference>
<keyword evidence="10" id="KW-1185">Reference proteome</keyword>
<dbReference type="Proteomes" id="UP000541154">
    <property type="component" value="Unassembled WGS sequence"/>
</dbReference>
<organism evidence="9 10">
    <name type="scientific">Petromyces alliaceus</name>
    <name type="common">Aspergillus alliaceus</name>
    <dbReference type="NCBI Taxonomy" id="209559"/>
    <lineage>
        <taxon>Eukaryota</taxon>
        <taxon>Fungi</taxon>
        <taxon>Dikarya</taxon>
        <taxon>Ascomycota</taxon>
        <taxon>Pezizomycotina</taxon>
        <taxon>Eurotiomycetes</taxon>
        <taxon>Eurotiomycetidae</taxon>
        <taxon>Eurotiales</taxon>
        <taxon>Aspergillaceae</taxon>
        <taxon>Aspergillus</taxon>
        <taxon>Aspergillus subgen. Circumdati</taxon>
    </lineage>
</organism>
<keyword evidence="5" id="KW-0560">Oxidoreductase</keyword>
<keyword evidence="8" id="KW-0175">Coiled coil</keyword>
<keyword evidence="6" id="KW-0408">Iron</keyword>
<dbReference type="Gene3D" id="3.90.1140.10">
    <property type="entry name" value="Cyclic phosphodiesterase"/>
    <property type="match status" value="1"/>
</dbReference>